<dbReference type="GO" id="GO:0005524">
    <property type="term" value="F:ATP binding"/>
    <property type="evidence" value="ECO:0007669"/>
    <property type="project" value="UniProtKB-KW"/>
</dbReference>
<keyword evidence="13" id="KW-0472">Membrane</keyword>
<dbReference type="PANTHER" id="PTHR10953">
    <property type="entry name" value="UBIQUITIN-ACTIVATING ENZYME E1"/>
    <property type="match status" value="1"/>
</dbReference>
<feature type="region of interest" description="Disordered" evidence="12">
    <location>
        <begin position="35"/>
        <end position="67"/>
    </location>
</feature>
<evidence type="ECO:0000313" key="15">
    <source>
        <dbReference type="EMBL" id="CCC94821.1"/>
    </source>
</evidence>
<dbReference type="UniPathway" id="UPA00988"/>
<feature type="coiled-coil region" evidence="11">
    <location>
        <begin position="4"/>
        <end position="31"/>
    </location>
</feature>
<reference evidence="15" key="1">
    <citation type="journal article" date="2012" name="Proc. Natl. Acad. Sci. U.S.A.">
        <title>Antigenic diversity is generated by distinct evolutionary mechanisms in African trypanosome species.</title>
        <authorList>
            <person name="Jackson A.P."/>
            <person name="Berry A."/>
            <person name="Aslett M."/>
            <person name="Allison H.C."/>
            <person name="Burton P."/>
            <person name="Vavrova-Anderson J."/>
            <person name="Brown R."/>
            <person name="Browne H."/>
            <person name="Corton N."/>
            <person name="Hauser H."/>
            <person name="Gamble J."/>
            <person name="Gilderthorp R."/>
            <person name="Marcello L."/>
            <person name="McQuillan J."/>
            <person name="Otto T.D."/>
            <person name="Quail M.A."/>
            <person name="Sanders M.J."/>
            <person name="van Tonder A."/>
            <person name="Ginger M.L."/>
            <person name="Field M.C."/>
            <person name="Barry J.D."/>
            <person name="Hertz-Fowler C."/>
            <person name="Berriman M."/>
        </authorList>
    </citation>
    <scope>NUCLEOTIDE SEQUENCE</scope>
    <source>
        <strain evidence="15">IL3000</strain>
    </source>
</reference>
<comment type="function">
    <text evidence="10">Plays a central role in 2-thiolation of mcm(5)S(2)U at tRNA wobble positions of cytosolic tRNA(Lys), tRNA(Glu) and tRNA(Gln). Acts by mediating the C-terminal thiocarboxylation of the sulfur carrier URM1. Its N-terminus first activates URM1 as acyl-adenylate (-COAMP), then the persulfide sulfur on the catalytic cysteine is transferred to URM1 to form thiocarboxylation (-COSH) of its C-terminus. The reaction probably involves hydrogen sulfide that is generated from the persulfide intermediate and that acts as nucleophile towards URM1. Subsequently, a transient disulfide bond is formed. Does not use thiosulfate as sulfur donor; NFS1 probably acting as a sulfur donor for thiocarboxylation reactions.</text>
</comment>
<keyword evidence="13" id="KW-1133">Transmembrane helix</keyword>
<keyword evidence="11" id="KW-0175">Coiled coil</keyword>
<dbReference type="GO" id="GO:0004792">
    <property type="term" value="F:thiosulfate-cyanide sulfurtransferase activity"/>
    <property type="evidence" value="ECO:0007669"/>
    <property type="project" value="TreeGrafter"/>
</dbReference>
<feature type="binding site" evidence="10">
    <location>
        <position position="241"/>
    </location>
    <ligand>
        <name>Zn(2+)</name>
        <dbReference type="ChEBI" id="CHEBI:29105"/>
    </ligand>
</feature>
<accession>G0UZK2</accession>
<keyword evidence="5 10" id="KW-0479">Metal-binding</keyword>
<dbReference type="InterPro" id="IPR000594">
    <property type="entry name" value="ThiF_NAD_FAD-bd"/>
</dbReference>
<feature type="binding site" evidence="10">
    <location>
        <position position="107"/>
    </location>
    <ligand>
        <name>ATP</name>
        <dbReference type="ChEBI" id="CHEBI:30616"/>
    </ligand>
</feature>
<keyword evidence="3 10" id="KW-0808">Transferase</keyword>
<dbReference type="SUPFAM" id="SSF69572">
    <property type="entry name" value="Activating enzymes of the ubiquitin-like proteins"/>
    <property type="match status" value="1"/>
</dbReference>
<evidence type="ECO:0000256" key="9">
    <source>
        <dbReference type="ARBA" id="ARBA00023268"/>
    </source>
</evidence>
<evidence type="ECO:0000256" key="4">
    <source>
        <dbReference type="ARBA" id="ARBA00022694"/>
    </source>
</evidence>
<dbReference type="EMBL" id="HE575324">
    <property type="protein sequence ID" value="CCC94821.1"/>
    <property type="molecule type" value="Genomic_DNA"/>
</dbReference>
<comment type="pathway">
    <text evidence="10">tRNA modification; 5-methoxycarbonylmethyl-2-thiouridine-tRNA biosynthesis.</text>
</comment>
<dbReference type="InterPro" id="IPR036873">
    <property type="entry name" value="Rhodanese-like_dom_sf"/>
</dbReference>
<evidence type="ECO:0000256" key="11">
    <source>
        <dbReference type="SAM" id="Coils"/>
    </source>
</evidence>
<dbReference type="Gene3D" id="3.40.250.10">
    <property type="entry name" value="Rhodanese-like domain"/>
    <property type="match status" value="1"/>
</dbReference>
<evidence type="ECO:0000256" key="12">
    <source>
        <dbReference type="SAM" id="MobiDB-lite"/>
    </source>
</evidence>
<evidence type="ECO:0000256" key="5">
    <source>
        <dbReference type="ARBA" id="ARBA00022723"/>
    </source>
</evidence>
<proteinExistence type="inferred from homology"/>
<evidence type="ECO:0000256" key="2">
    <source>
        <dbReference type="ARBA" id="ARBA00022490"/>
    </source>
</evidence>
<feature type="domain" description="Rhodanese" evidence="14">
    <location>
        <begin position="377"/>
        <end position="495"/>
    </location>
</feature>
<feature type="binding site" evidence="10">
    <location>
        <position position="152"/>
    </location>
    <ligand>
        <name>ATP</name>
        <dbReference type="ChEBI" id="CHEBI:30616"/>
    </ligand>
</feature>
<keyword evidence="2 10" id="KW-0963">Cytoplasm</keyword>
<keyword evidence="6 10" id="KW-0547">Nucleotide-binding</keyword>
<name>G0UZK2_TRYCI</name>
<dbReference type="GO" id="GO:0005829">
    <property type="term" value="C:cytosol"/>
    <property type="evidence" value="ECO:0007669"/>
    <property type="project" value="UniProtKB-SubCell"/>
</dbReference>
<sequence length="497" mass="53571">MSTISELELEVSAARRKLNELEHLLHEKRRLHDSAAGGEAGLSGRRTCDGSSEDSSGKTNESFESASNSLTKEAIERFSRQIVLEDIGAAGMERIRRGRVLLVGAGGLGSTIALYLAAAGVGNLRIVDFDTVERSNLHRQIIHTDVRVGMKKAESAAESCLAINPQINVSTVTAPFAPSNAEELVRDCDIVVDGSDNVATRYLISDAAARYRRPLVSGSALKWEGQLSVYCVGQDGPCYRCLFPVPPPAGAVGSCDDSGVLGTVPGCIGCLQATEVLKLLVGAGEVLDRRLLIFDALSMQLRVVKLRGRQRNCAACGDAAAGTANRTLLELTADRPEYVMRSCTLNNGQCSSALPPDARVTPAVFFDKLRALETAGRKSSMVVVDVRPKGQYDMAHLPCSSSLPLRQLEMWKQNGTLKAMWKEFTKEAIGSGEGCVDVYIICRRGIASVRATEILRTLEEPVGTTGSSGTKTYFRFINVDGGLTRYHHEADAAFPLY</sequence>
<evidence type="ECO:0000256" key="1">
    <source>
        <dbReference type="ARBA" id="ARBA00004514"/>
    </source>
</evidence>
<dbReference type="PROSITE" id="PS50206">
    <property type="entry name" value="RHODANESE_3"/>
    <property type="match status" value="1"/>
</dbReference>
<evidence type="ECO:0000256" key="6">
    <source>
        <dbReference type="ARBA" id="ARBA00022741"/>
    </source>
</evidence>
<comment type="cofactor">
    <cofactor evidence="10">
        <name>Zn(2+)</name>
        <dbReference type="ChEBI" id="CHEBI:29105"/>
    </cofactor>
    <text evidence="10">Binds 1 zinc ion per subunit.</text>
</comment>
<protein>
    <recommendedName>
        <fullName evidence="10">Adenylyltransferase and sulfurtransferase MOCS3 homolog</fullName>
    </recommendedName>
    <alternativeName>
        <fullName evidence="10">UBA4 homolog</fullName>
    </alternativeName>
    <alternativeName>
        <fullName evidence="10">Ubiquitin-like protein activator 4 homolog</fullName>
    </alternativeName>
    <domain>
        <recommendedName>
            <fullName evidence="10">Adenylyltransferase</fullName>
            <ecNumber evidence="10">2.7.7.-</ecNumber>
        </recommendedName>
    </domain>
    <domain>
        <recommendedName>
            <fullName evidence="10">Sulfurtransferase</fullName>
            <ecNumber evidence="10">2.8.1.-</ecNumber>
        </recommendedName>
    </domain>
</protein>
<evidence type="ECO:0000256" key="3">
    <source>
        <dbReference type="ARBA" id="ARBA00022679"/>
    </source>
</evidence>
<feature type="compositionally biased region" description="Polar residues" evidence="12">
    <location>
        <begin position="49"/>
        <end position="67"/>
    </location>
</feature>
<feature type="binding site" evidence="10">
    <location>
        <begin position="135"/>
        <end position="139"/>
    </location>
    <ligand>
        <name>ATP</name>
        <dbReference type="ChEBI" id="CHEBI:30616"/>
    </ligand>
</feature>
<evidence type="ECO:0000256" key="7">
    <source>
        <dbReference type="ARBA" id="ARBA00022833"/>
    </source>
</evidence>
<feature type="binding site" evidence="10">
    <location>
        <position position="238"/>
    </location>
    <ligand>
        <name>Zn(2+)</name>
        <dbReference type="ChEBI" id="CHEBI:29105"/>
    </ligand>
</feature>
<dbReference type="PANTHER" id="PTHR10953:SF102">
    <property type="entry name" value="ADENYLYLTRANSFERASE AND SULFURTRANSFERASE MOCS3"/>
    <property type="match status" value="1"/>
</dbReference>
<comment type="similarity">
    <text evidence="10">In the N-terminal section; belongs to the HesA/MoeB/ThiF family. UBA4 subfamily.</text>
</comment>
<feature type="active site" description="Cysteine persulfide intermediate; for sulfurtransferase activity" evidence="10">
    <location>
        <position position="442"/>
    </location>
</feature>
<dbReference type="FunFam" id="3.40.50.720:FF:000033">
    <property type="entry name" value="Adenylyltransferase and sulfurtransferase MOCS3"/>
    <property type="match status" value="1"/>
</dbReference>
<keyword evidence="7 10" id="KW-0862">Zinc</keyword>
<evidence type="ECO:0000259" key="14">
    <source>
        <dbReference type="PROSITE" id="PS50206"/>
    </source>
</evidence>
<keyword evidence="13" id="KW-0812">Transmembrane</keyword>
<evidence type="ECO:0000256" key="8">
    <source>
        <dbReference type="ARBA" id="ARBA00022840"/>
    </source>
</evidence>
<dbReference type="CDD" id="cd00757">
    <property type="entry name" value="ThiF_MoeB_HesA_family"/>
    <property type="match status" value="1"/>
</dbReference>
<feature type="binding site" evidence="10">
    <location>
        <begin position="196"/>
        <end position="197"/>
    </location>
    <ligand>
        <name>ATP</name>
        <dbReference type="ChEBI" id="CHEBI:30616"/>
    </ligand>
</feature>
<feature type="transmembrane region" description="Helical" evidence="13">
    <location>
        <begin position="100"/>
        <end position="121"/>
    </location>
</feature>
<gene>
    <name evidence="15" type="ORF">TCIL3000_11_2090</name>
</gene>
<evidence type="ECO:0000256" key="10">
    <source>
        <dbReference type="HAMAP-Rule" id="MF_03049"/>
    </source>
</evidence>
<dbReference type="HAMAP" id="MF_03049">
    <property type="entry name" value="MOCS3_Uba4"/>
    <property type="match status" value="1"/>
</dbReference>
<dbReference type="GO" id="GO:0046872">
    <property type="term" value="F:metal ion binding"/>
    <property type="evidence" value="ECO:0007669"/>
    <property type="project" value="UniProtKB-KW"/>
</dbReference>
<dbReference type="Pfam" id="PF00899">
    <property type="entry name" value="ThiF"/>
    <property type="match status" value="1"/>
</dbReference>
<feature type="binding site" evidence="10">
    <location>
        <position position="313"/>
    </location>
    <ligand>
        <name>Zn(2+)</name>
        <dbReference type="ChEBI" id="CHEBI:29105"/>
    </ligand>
</feature>
<feature type="active site" description="Glycyl thioester intermediate; for adenylyltransferase activity" evidence="10">
    <location>
        <position position="255"/>
    </location>
</feature>
<dbReference type="EC" id="2.7.7.-" evidence="10"/>
<dbReference type="InterPro" id="IPR045886">
    <property type="entry name" value="ThiF/MoeB/HesA"/>
</dbReference>
<evidence type="ECO:0000256" key="13">
    <source>
        <dbReference type="SAM" id="Phobius"/>
    </source>
</evidence>
<dbReference type="GO" id="GO:0070566">
    <property type="term" value="F:adenylyltransferase activity"/>
    <property type="evidence" value="ECO:0007669"/>
    <property type="project" value="InterPro"/>
</dbReference>
<comment type="subcellular location">
    <subcellularLocation>
        <location evidence="1">Cytoplasm</location>
        <location evidence="1">Cytosol</location>
    </subcellularLocation>
</comment>
<feature type="binding site" evidence="10">
    <location>
        <position position="128"/>
    </location>
    <ligand>
        <name>ATP</name>
        <dbReference type="ChEBI" id="CHEBI:30616"/>
    </ligand>
</feature>
<feature type="binding site" evidence="10">
    <location>
        <position position="316"/>
    </location>
    <ligand>
        <name>Zn(2+)</name>
        <dbReference type="ChEBI" id="CHEBI:29105"/>
    </ligand>
</feature>
<dbReference type="Gene3D" id="3.40.50.720">
    <property type="entry name" value="NAD(P)-binding Rossmann-like Domain"/>
    <property type="match status" value="1"/>
</dbReference>
<dbReference type="VEuPathDB" id="TriTrypDB:TcIL3000.11.2090"/>
<dbReference type="AlphaFoldDB" id="G0UZK2"/>
<dbReference type="GO" id="GO:0042292">
    <property type="term" value="F:URM1 activating enzyme activity"/>
    <property type="evidence" value="ECO:0007669"/>
    <property type="project" value="TreeGrafter"/>
</dbReference>
<dbReference type="SUPFAM" id="SSF52821">
    <property type="entry name" value="Rhodanese/Cell cycle control phosphatase"/>
    <property type="match status" value="1"/>
</dbReference>
<keyword evidence="4 10" id="KW-0819">tRNA processing</keyword>
<dbReference type="InterPro" id="IPR001763">
    <property type="entry name" value="Rhodanese-like_dom"/>
</dbReference>
<dbReference type="GO" id="GO:0002143">
    <property type="term" value="P:tRNA wobble position uridine thiolation"/>
    <property type="evidence" value="ECO:0007669"/>
    <property type="project" value="InterPro"/>
</dbReference>
<keyword evidence="9 10" id="KW-0511">Multifunctional enzyme</keyword>
<dbReference type="InterPro" id="IPR028885">
    <property type="entry name" value="MOCS3/Uba4"/>
</dbReference>
<organism evidence="15">
    <name type="scientific">Trypanosoma congolense (strain IL3000)</name>
    <dbReference type="NCBI Taxonomy" id="1068625"/>
    <lineage>
        <taxon>Eukaryota</taxon>
        <taxon>Discoba</taxon>
        <taxon>Euglenozoa</taxon>
        <taxon>Kinetoplastea</taxon>
        <taxon>Metakinetoplastina</taxon>
        <taxon>Trypanosomatida</taxon>
        <taxon>Trypanosomatidae</taxon>
        <taxon>Trypanosoma</taxon>
        <taxon>Nannomonas</taxon>
    </lineage>
</organism>
<keyword evidence="8 10" id="KW-0067">ATP-binding</keyword>
<dbReference type="InterPro" id="IPR035985">
    <property type="entry name" value="Ubiquitin-activating_enz"/>
</dbReference>
<dbReference type="NCBIfam" id="NF004281">
    <property type="entry name" value="PRK05690.1"/>
    <property type="match status" value="1"/>
</dbReference>
<dbReference type="EC" id="2.8.1.-" evidence="10"/>